<dbReference type="Proteomes" id="UP000054324">
    <property type="component" value="Unassembled WGS sequence"/>
</dbReference>
<keyword evidence="2" id="KW-0812">Transmembrane</keyword>
<accession>A0A074ZEL3</accession>
<dbReference type="KEGG" id="ovi:T265_08149"/>
<sequence length="1070" mass="112573">MPPMWYYPLPVQYELVPVYDTQDYHGVNLQGPGGLRINSNNVHVNFNWKKSSFDGLTAYEFPDDYGPVLLVVQPPSTETKRRTVQATVRPTTIASRSAVKPGAKAVVPPQATGRAETSRPQPQRAPTPLAATVNTSVSKSQPKATTTTPSVIVPQRFVPLSNSSSDGLLKVINVTKISCPEEGKSKDCLQLILTSLDKDGLSSEQPSFLYNCTCFIGRQTIIPEPLGTTSEYLQPLSTEVSGTSRSTSQTEFGRPTSTLRLPESPTTASSSTTPMGLRLTGTSTVHRPAEGTTAVGTTQPYKGVVTTNVTTISSTAASTESFATPVLTGGGFSTESVTDSKTTVHFTTGILYTEVNSSASSDQGGSGRRGGPGVGFSSETTPESTPAVTSSSESLTSLGSATGPIEATPSGSTIGFSSESTGATHPKSSEYTHAMGLASEFGTTEANTTPNLPVTSFHGDPTLISTEMTESTPVVSTKTGFIVTETTKNGSATSPSTERTSVGTFTPTMTLSSESGVPVTNTSEAVSTSSFSSETMKITSGPSEITSSGSTPAVILTTAALEAKQTEFEMTTNFSSNETTKFTPSTYYMSVGGFRTESTNISSTARVNGTASLSTQPTETPSTTLTSATPNTTMFGRTEPETTEFRSDTSLFTAFVTNTTETTRNESTTAAVIMTEVSPTVFNRTDAFAANTTELQLPTDSEGTLKLRPVMTDGVITERGSVGTTTELVSHSQYTPSTTSSEIFSSVPELITPTATLPKTTHSEVTEIADGTPSVATTHKPIALVSTTHTEQYQSTERITPARSTVGLVEVSTWPTDKITTNTSHKSEATTFMTEQTHTMQPSPTMESIGVGNLTSTFAASSLSTRVSTESSDTVFPTSNIPSGSLTTDEKKSSVGSSVRIPEVKAIVTTPTTALLRSTLPTMGTKLESVSPIDVSTVTEVSNATTVMKTTGISTHPPSTTSSLPPKPIVLIPSDIKSSASPVTPCPEPGTKSCTETVTAVPALGFFGPYTWVPILIIVILLLIILLLVINWIACACCKTVGRICIDPMIGRFKFVIDPSVCAYLPIKSI</sequence>
<dbReference type="STRING" id="6198.A0A074ZEL3"/>
<evidence type="ECO:0000313" key="3">
    <source>
        <dbReference type="EMBL" id="KER24107.1"/>
    </source>
</evidence>
<protein>
    <submittedName>
        <fullName evidence="3">Uncharacterized protein</fullName>
    </submittedName>
</protein>
<dbReference type="EMBL" id="KL596822">
    <property type="protein sequence ID" value="KER24107.1"/>
    <property type="molecule type" value="Genomic_DNA"/>
</dbReference>
<feature type="region of interest" description="Disordered" evidence="1">
    <location>
        <begin position="357"/>
        <end position="429"/>
    </location>
</feature>
<feature type="compositionally biased region" description="Polar residues" evidence="1">
    <location>
        <begin position="238"/>
        <end position="259"/>
    </location>
</feature>
<evidence type="ECO:0000256" key="1">
    <source>
        <dbReference type="SAM" id="MobiDB-lite"/>
    </source>
</evidence>
<feature type="transmembrane region" description="Helical" evidence="2">
    <location>
        <begin position="1012"/>
        <end position="1034"/>
    </location>
</feature>
<name>A0A074ZEL3_OPIVI</name>
<evidence type="ECO:0000313" key="4">
    <source>
        <dbReference type="Proteomes" id="UP000054324"/>
    </source>
</evidence>
<feature type="compositionally biased region" description="Low complexity" evidence="1">
    <location>
        <begin position="389"/>
        <end position="403"/>
    </location>
</feature>
<feature type="compositionally biased region" description="Polar residues" evidence="1">
    <location>
        <begin position="132"/>
        <end position="147"/>
    </location>
</feature>
<keyword evidence="2" id="KW-0472">Membrane</keyword>
<dbReference type="AlphaFoldDB" id="A0A074ZEL3"/>
<keyword evidence="2" id="KW-1133">Transmembrane helix</keyword>
<feature type="compositionally biased region" description="Low complexity" evidence="1">
    <location>
        <begin position="614"/>
        <end position="631"/>
    </location>
</feature>
<proteinExistence type="predicted"/>
<evidence type="ECO:0000256" key="2">
    <source>
        <dbReference type="SAM" id="Phobius"/>
    </source>
</evidence>
<feature type="compositionally biased region" description="Polar residues" evidence="1">
    <location>
        <begin position="409"/>
        <end position="423"/>
    </location>
</feature>
<dbReference type="RefSeq" id="XP_009172133.1">
    <property type="nucleotide sequence ID" value="XM_009173869.1"/>
</dbReference>
<feature type="compositionally biased region" description="Low complexity" evidence="1">
    <location>
        <begin position="264"/>
        <end position="274"/>
    </location>
</feature>
<feature type="region of interest" description="Disordered" evidence="1">
    <location>
        <begin position="606"/>
        <end position="631"/>
    </location>
</feature>
<feature type="compositionally biased region" description="Polar residues" evidence="1">
    <location>
        <begin position="379"/>
        <end position="388"/>
    </location>
</feature>
<feature type="region of interest" description="Disordered" evidence="1">
    <location>
        <begin position="487"/>
        <end position="521"/>
    </location>
</feature>
<dbReference type="OrthoDB" id="10425113at2759"/>
<dbReference type="GeneID" id="20322328"/>
<feature type="compositionally biased region" description="Gly residues" evidence="1">
    <location>
        <begin position="364"/>
        <end position="374"/>
    </location>
</feature>
<keyword evidence="4" id="KW-1185">Reference proteome</keyword>
<feature type="region of interest" description="Disordered" evidence="1">
    <location>
        <begin position="238"/>
        <end position="277"/>
    </location>
</feature>
<gene>
    <name evidence="3" type="ORF">T265_08149</name>
</gene>
<reference evidence="3 4" key="1">
    <citation type="submission" date="2013-11" db="EMBL/GenBank/DDBJ databases">
        <title>Opisthorchis viverrini - life in the bile duct.</title>
        <authorList>
            <person name="Young N.D."/>
            <person name="Nagarajan N."/>
            <person name="Lin S.J."/>
            <person name="Korhonen P.K."/>
            <person name="Jex A.R."/>
            <person name="Hall R.S."/>
            <person name="Safavi-Hemami H."/>
            <person name="Kaewkong W."/>
            <person name="Bertrand D."/>
            <person name="Gao S."/>
            <person name="Seet Q."/>
            <person name="Wongkham S."/>
            <person name="Teh B.T."/>
            <person name="Wongkham C."/>
            <person name="Intapan P.M."/>
            <person name="Maleewong W."/>
            <person name="Yang X."/>
            <person name="Hu M."/>
            <person name="Wang Z."/>
            <person name="Hofmann A."/>
            <person name="Sternberg P.W."/>
            <person name="Tan P."/>
            <person name="Wang J."/>
            <person name="Gasser R.B."/>
        </authorList>
    </citation>
    <scope>NUCLEOTIDE SEQUENCE [LARGE SCALE GENOMIC DNA]</scope>
</reference>
<dbReference type="CTD" id="20322328"/>
<feature type="region of interest" description="Disordered" evidence="1">
    <location>
        <begin position="98"/>
        <end position="147"/>
    </location>
</feature>
<feature type="compositionally biased region" description="Polar residues" evidence="1">
    <location>
        <begin position="873"/>
        <end position="887"/>
    </location>
</feature>
<organism evidence="3 4">
    <name type="scientific">Opisthorchis viverrini</name>
    <name type="common">Southeast Asian liver fluke</name>
    <dbReference type="NCBI Taxonomy" id="6198"/>
    <lineage>
        <taxon>Eukaryota</taxon>
        <taxon>Metazoa</taxon>
        <taxon>Spiralia</taxon>
        <taxon>Lophotrochozoa</taxon>
        <taxon>Platyhelminthes</taxon>
        <taxon>Trematoda</taxon>
        <taxon>Digenea</taxon>
        <taxon>Opisthorchiida</taxon>
        <taxon>Opisthorchiata</taxon>
        <taxon>Opisthorchiidae</taxon>
        <taxon>Opisthorchis</taxon>
    </lineage>
</organism>
<feature type="region of interest" description="Disordered" evidence="1">
    <location>
        <begin position="872"/>
        <end position="894"/>
    </location>
</feature>